<evidence type="ECO:0000313" key="3">
    <source>
        <dbReference type="Proteomes" id="UP000317650"/>
    </source>
</evidence>
<evidence type="ECO:0000313" key="2">
    <source>
        <dbReference type="EMBL" id="THU52492.1"/>
    </source>
</evidence>
<feature type="compositionally biased region" description="Basic and acidic residues" evidence="1">
    <location>
        <begin position="114"/>
        <end position="123"/>
    </location>
</feature>
<accession>A0A4S8IX60</accession>
<reference evidence="2 3" key="1">
    <citation type="journal article" date="2019" name="Nat. Plants">
        <title>Genome sequencing of Musa balbisiana reveals subgenome evolution and function divergence in polyploid bananas.</title>
        <authorList>
            <person name="Yao X."/>
        </authorList>
    </citation>
    <scope>NUCLEOTIDE SEQUENCE [LARGE SCALE GENOMIC DNA]</scope>
    <source>
        <strain evidence="3">cv. DH-PKW</strain>
        <tissue evidence="2">Leaves</tissue>
    </source>
</reference>
<proteinExistence type="predicted"/>
<name>A0A4S8IX60_MUSBA</name>
<feature type="region of interest" description="Disordered" evidence="1">
    <location>
        <begin position="113"/>
        <end position="184"/>
    </location>
</feature>
<feature type="compositionally biased region" description="Low complexity" evidence="1">
    <location>
        <begin position="141"/>
        <end position="150"/>
    </location>
</feature>
<dbReference type="Proteomes" id="UP000317650">
    <property type="component" value="Chromosome 10"/>
</dbReference>
<sequence>MRPTGNWRPTITDRDTDFFLDPTPPLRPPAPFLAFPPVSISSALVPVWTTRPDILSQLGSLSSARQMSSDRGREIAWMAIHGDRDWANRIMAWTAVMERHLSRSYQSANPLKLSMEKKSERPSRHQRSASRGVFALPENFSSSEAPPVEVSEQKTACKPAQNPPDGRPSASLQQELKTNVTKNH</sequence>
<organism evidence="2 3">
    <name type="scientific">Musa balbisiana</name>
    <name type="common">Banana</name>
    <dbReference type="NCBI Taxonomy" id="52838"/>
    <lineage>
        <taxon>Eukaryota</taxon>
        <taxon>Viridiplantae</taxon>
        <taxon>Streptophyta</taxon>
        <taxon>Embryophyta</taxon>
        <taxon>Tracheophyta</taxon>
        <taxon>Spermatophyta</taxon>
        <taxon>Magnoliopsida</taxon>
        <taxon>Liliopsida</taxon>
        <taxon>Zingiberales</taxon>
        <taxon>Musaceae</taxon>
        <taxon>Musa</taxon>
    </lineage>
</organism>
<protein>
    <submittedName>
        <fullName evidence="2">Uncharacterized protein</fullName>
    </submittedName>
</protein>
<keyword evidence="3" id="KW-1185">Reference proteome</keyword>
<feature type="compositionally biased region" description="Polar residues" evidence="1">
    <location>
        <begin position="170"/>
        <end position="184"/>
    </location>
</feature>
<comment type="caution">
    <text evidence="2">The sequence shown here is derived from an EMBL/GenBank/DDBJ whole genome shotgun (WGS) entry which is preliminary data.</text>
</comment>
<dbReference type="AlphaFoldDB" id="A0A4S8IX60"/>
<evidence type="ECO:0000256" key="1">
    <source>
        <dbReference type="SAM" id="MobiDB-lite"/>
    </source>
</evidence>
<gene>
    <name evidence="2" type="ORF">C4D60_Mb10t04540</name>
</gene>
<dbReference type="EMBL" id="PYDT01000008">
    <property type="protein sequence ID" value="THU52492.1"/>
    <property type="molecule type" value="Genomic_DNA"/>
</dbReference>